<evidence type="ECO:0000313" key="7">
    <source>
        <dbReference type="Proteomes" id="UP001515683"/>
    </source>
</evidence>
<dbReference type="Proteomes" id="UP001515683">
    <property type="component" value="Unassembled WGS sequence"/>
</dbReference>
<comment type="caution">
    <text evidence="6">The sequence shown here is derived from an EMBL/GenBank/DDBJ whole genome shotgun (WGS) entry which is preliminary data.</text>
</comment>
<proteinExistence type="predicted"/>
<organism evidence="6 7">
    <name type="scientific">Candidatus Pantoea multigeneris</name>
    <dbReference type="NCBI Taxonomy" id="2608357"/>
    <lineage>
        <taxon>Bacteria</taxon>
        <taxon>Pseudomonadati</taxon>
        <taxon>Pseudomonadota</taxon>
        <taxon>Gammaproteobacteria</taxon>
        <taxon>Enterobacterales</taxon>
        <taxon>Erwiniaceae</taxon>
        <taxon>Pantoea</taxon>
    </lineage>
</organism>
<accession>A0ABX0R9E1</accession>
<evidence type="ECO:0000259" key="5">
    <source>
        <dbReference type="Pfam" id="PF13721"/>
    </source>
</evidence>
<dbReference type="RefSeq" id="WP_167013287.1">
    <property type="nucleotide sequence ID" value="NZ_VWXF01000002.1"/>
</dbReference>
<sequence>MSLSFSFSRRVRIALAAGVLALLMACILPGMLQHDSVLQIRVAQAGAPLPDGFFVYQQLTAQGIHIKSITPADDALVIHFDSDAQNQAAQRLLRHLLPQGFVFV</sequence>
<evidence type="ECO:0000256" key="4">
    <source>
        <dbReference type="ARBA" id="ARBA00023136"/>
    </source>
</evidence>
<evidence type="ECO:0000256" key="1">
    <source>
        <dbReference type="ARBA" id="ARBA00022475"/>
    </source>
</evidence>
<gene>
    <name evidence="6" type="primary">mzrA</name>
    <name evidence="6" type="ORF">F3J40_07165</name>
</gene>
<keyword evidence="2" id="KW-0812">Transmembrane</keyword>
<keyword evidence="7" id="KW-1185">Reference proteome</keyword>
<reference evidence="6 7" key="1">
    <citation type="journal article" date="2019" name="bioRxiv">
        <title>Bacteria contribute to plant secondary compound degradation in a generalist herbivore system.</title>
        <authorList>
            <person name="Francoeur C.B."/>
            <person name="Khadempour L."/>
            <person name="Moreira-Soto R.D."/>
            <person name="Gotting K."/>
            <person name="Book A.J."/>
            <person name="Pinto-Tomas A.A."/>
            <person name="Keefover-Ring K."/>
            <person name="Currie C.R."/>
        </authorList>
    </citation>
    <scope>NUCLEOTIDE SEQUENCE [LARGE SCALE GENOMIC DNA]</scope>
    <source>
        <strain evidence="6">Acro-835</strain>
    </source>
</reference>
<keyword evidence="3" id="KW-1133">Transmembrane helix</keyword>
<dbReference type="Pfam" id="PF13721">
    <property type="entry name" value="SecD-TM1"/>
    <property type="match status" value="1"/>
</dbReference>
<evidence type="ECO:0000256" key="2">
    <source>
        <dbReference type="ARBA" id="ARBA00022692"/>
    </source>
</evidence>
<dbReference type="NCBIfam" id="NF007915">
    <property type="entry name" value="PRK10629.1"/>
    <property type="match status" value="1"/>
</dbReference>
<feature type="domain" description="SecD export protein N-terminal TM" evidence="5">
    <location>
        <begin position="15"/>
        <end position="102"/>
    </location>
</feature>
<keyword evidence="1" id="KW-1003">Cell membrane</keyword>
<keyword evidence="4" id="KW-0472">Membrane</keyword>
<dbReference type="Gene3D" id="3.30.70.260">
    <property type="match status" value="1"/>
</dbReference>
<dbReference type="EMBL" id="VWXF01000002">
    <property type="protein sequence ID" value="NIF21379.1"/>
    <property type="molecule type" value="Genomic_DNA"/>
</dbReference>
<evidence type="ECO:0000256" key="3">
    <source>
        <dbReference type="ARBA" id="ARBA00022989"/>
    </source>
</evidence>
<evidence type="ECO:0000313" key="6">
    <source>
        <dbReference type="EMBL" id="NIF21379.1"/>
    </source>
</evidence>
<dbReference type="InterPro" id="IPR027398">
    <property type="entry name" value="SecD-TM"/>
</dbReference>
<protein>
    <submittedName>
        <fullName evidence="6">EnvZ/OmpR regulon moderator MzrA</fullName>
    </submittedName>
</protein>
<name>A0ABX0R9E1_9GAMM</name>